<feature type="transmembrane region" description="Helical" evidence="1">
    <location>
        <begin position="333"/>
        <end position="352"/>
    </location>
</feature>
<dbReference type="SUPFAM" id="SSF82693">
    <property type="entry name" value="Multidrug efflux transporter AcrB pore domain, PN1, PN2, PC1 and PC2 subdomains"/>
    <property type="match status" value="3"/>
</dbReference>
<protein>
    <submittedName>
        <fullName evidence="2">Hydrophobic/amphiphilic exporter-1, HAE1 family</fullName>
    </submittedName>
</protein>
<evidence type="ECO:0000313" key="3">
    <source>
        <dbReference type="Proteomes" id="UP000184263"/>
    </source>
</evidence>
<sequence length="1026" mass="111160">MSLPELSIKRPVLATVMTAALVLLGLVSLFKLSIAEYPNMSYPYVSVQITYEGARPEQMDAQIVRKVEEAVSEARGVRHITSTSTEGSADIGVEFAMEIDPAAATQEVRDKVNAIKDDLPKGINEPVVSRFDMNADPVAAIAITSDKLSQRELSILVEDQVKPAIQQIAGVGKLSVFGEEKREVQLLMRPEALRAFALAPAEVAENIEQGIKEVPGGNLDSGTAKLSVSTKTKIARPQDFNNLMVAQRGGQPVYFRQIGEAKDTIKDRTSVARYDGVQAIGIEVGKQSGGNAVKVADAVKEELTKLQKNLPDSVQVHLVRDDAQRIKDSMHGVYEDLVIGGIFAVLVVFLFLGDLRSTLISAVTIPTSLISTFFFMNQAGFSINTMTMLGLSLAIGLLIDDAIVVVENIIRHREQGEDPQAAAALGTKEIVLAVMATSLSVIAVFMPMGFMTGSVADSFKEFGLTISFAVIISLFISFTLTPMLASKFLRPELQSKGFIWDKQRQFSRFFDKLALRYGELLTKILAQHRKKTALLAVGLFIISLSMLSFIGMDMLPASDKGQFTVKYELQDGVSLAKKEESTQQLTDIIRQHPAVEHVYATSSSTEAEAMFVKLKPKKERESQTEVVAQLRGQLNAIPGVKIYVEGLSDSGDRPIAISLTGTDMQKLGEASDIVVKALEEMPGATDVTSSYRPGAPRLSVMTKDARAHDLGVSNETIGNTVSTLLEGKKTGKFDDTDEQVDVRLRLRESARENPSQLNFIQVLTGKTDAAGNKQLVPLSAVADWKYETSPGSIRRYERRMEVRISANVDGVSLGEFEQQWEEKLEKLQLPPGVSTGSAGEATEMDETMNSILQTLVLGIAFIFMILAAQFESFLEPLAIMAALPLAFIGALAGLLIFGSGFSMISGIGILLLMGLVTKNAILLVDYAKERMAEGLAVNQALVAAGKARFRPIFMTTMAMMMGMLPLAMALGPGAEARAPMAHAILGGLVTSTVLTLVVIPCLYSLLRGAIDRRRTDAEKAVPISGK</sequence>
<name>A0A1M6SXM8_SELRU</name>
<dbReference type="RefSeq" id="WP_073088537.1">
    <property type="nucleotide sequence ID" value="NZ_FRBC01000005.1"/>
</dbReference>
<feature type="transmembrane region" description="Helical" evidence="1">
    <location>
        <begin position="359"/>
        <end position="376"/>
    </location>
</feature>
<dbReference type="PANTHER" id="PTHR32063:SF0">
    <property type="entry name" value="SWARMING MOTILITY PROTEIN SWRC"/>
    <property type="match status" value="1"/>
</dbReference>
<feature type="transmembrane region" description="Helical" evidence="1">
    <location>
        <begin position="533"/>
        <end position="552"/>
    </location>
</feature>
<dbReference type="PRINTS" id="PR00702">
    <property type="entry name" value="ACRIFLAVINRP"/>
</dbReference>
<dbReference type="Gene3D" id="3.30.70.1430">
    <property type="entry name" value="Multidrug efflux transporter AcrB pore domain"/>
    <property type="match status" value="2"/>
</dbReference>
<dbReference type="SUPFAM" id="SSF82714">
    <property type="entry name" value="Multidrug efflux transporter AcrB TolC docking domain, DN and DC subdomains"/>
    <property type="match status" value="2"/>
</dbReference>
<feature type="transmembrane region" description="Helical" evidence="1">
    <location>
        <begin position="903"/>
        <end position="924"/>
    </location>
</feature>
<evidence type="ECO:0000313" key="2">
    <source>
        <dbReference type="EMBL" id="SHK49400.1"/>
    </source>
</evidence>
<accession>A0A1M6SXM8</accession>
<keyword evidence="1" id="KW-0812">Transmembrane</keyword>
<feature type="transmembrane region" description="Helical" evidence="1">
    <location>
        <begin position="983"/>
        <end position="1006"/>
    </location>
</feature>
<feature type="transmembrane region" description="Helical" evidence="1">
    <location>
        <begin position="462"/>
        <end position="485"/>
    </location>
</feature>
<dbReference type="Gene3D" id="1.20.1640.10">
    <property type="entry name" value="Multidrug efflux transporter AcrB transmembrane domain"/>
    <property type="match status" value="2"/>
</dbReference>
<dbReference type="InterPro" id="IPR027463">
    <property type="entry name" value="AcrB_DN_DC_subdom"/>
</dbReference>
<dbReference type="GO" id="GO:0042910">
    <property type="term" value="F:xenobiotic transmembrane transporter activity"/>
    <property type="evidence" value="ECO:0007669"/>
    <property type="project" value="TreeGrafter"/>
</dbReference>
<dbReference type="OrthoDB" id="8270at2"/>
<feature type="transmembrane region" description="Helical" evidence="1">
    <location>
        <begin position="388"/>
        <end position="410"/>
    </location>
</feature>
<organism evidence="2 3">
    <name type="scientific">Selenomonas ruminantium</name>
    <dbReference type="NCBI Taxonomy" id="971"/>
    <lineage>
        <taxon>Bacteria</taxon>
        <taxon>Bacillati</taxon>
        <taxon>Bacillota</taxon>
        <taxon>Negativicutes</taxon>
        <taxon>Selenomonadales</taxon>
        <taxon>Selenomonadaceae</taxon>
        <taxon>Selenomonas</taxon>
    </lineage>
</organism>
<dbReference type="Gene3D" id="3.30.2090.10">
    <property type="entry name" value="Multidrug efflux transporter AcrB TolC docking domain, DN and DC subdomains"/>
    <property type="match status" value="2"/>
</dbReference>
<keyword evidence="1" id="KW-1133">Transmembrane helix</keyword>
<dbReference type="GO" id="GO:0005886">
    <property type="term" value="C:plasma membrane"/>
    <property type="evidence" value="ECO:0007669"/>
    <property type="project" value="TreeGrafter"/>
</dbReference>
<feature type="transmembrane region" description="Helical" evidence="1">
    <location>
        <begin position="952"/>
        <end position="971"/>
    </location>
</feature>
<dbReference type="EMBL" id="FRBC01000005">
    <property type="protein sequence ID" value="SHK49400.1"/>
    <property type="molecule type" value="Genomic_DNA"/>
</dbReference>
<reference evidence="2 3" key="1">
    <citation type="submission" date="2016-11" db="EMBL/GenBank/DDBJ databases">
        <authorList>
            <person name="Jaros S."/>
            <person name="Januszkiewicz K."/>
            <person name="Wedrychowicz H."/>
        </authorList>
    </citation>
    <scope>NUCLEOTIDE SEQUENCE [LARGE SCALE GENOMIC DNA]</scope>
    <source>
        <strain evidence="2 3">HD4</strain>
    </source>
</reference>
<feature type="transmembrane region" description="Helical" evidence="1">
    <location>
        <begin position="851"/>
        <end position="870"/>
    </location>
</feature>
<evidence type="ECO:0000256" key="1">
    <source>
        <dbReference type="SAM" id="Phobius"/>
    </source>
</evidence>
<dbReference type="SUPFAM" id="SSF82866">
    <property type="entry name" value="Multidrug efflux transporter AcrB transmembrane domain"/>
    <property type="match status" value="2"/>
</dbReference>
<feature type="transmembrane region" description="Helical" evidence="1">
    <location>
        <begin position="877"/>
        <end position="897"/>
    </location>
</feature>
<feature type="transmembrane region" description="Helical" evidence="1">
    <location>
        <begin position="430"/>
        <end position="450"/>
    </location>
</feature>
<dbReference type="Gene3D" id="3.30.70.1440">
    <property type="entry name" value="Multidrug efflux transporter AcrB pore domain"/>
    <property type="match status" value="1"/>
</dbReference>
<dbReference type="AlphaFoldDB" id="A0A1M6SXM8"/>
<dbReference type="InterPro" id="IPR001036">
    <property type="entry name" value="Acrflvin-R"/>
</dbReference>
<dbReference type="PANTHER" id="PTHR32063">
    <property type="match status" value="1"/>
</dbReference>
<keyword evidence="1" id="KW-0472">Membrane</keyword>
<proteinExistence type="predicted"/>
<dbReference type="Pfam" id="PF00873">
    <property type="entry name" value="ACR_tran"/>
    <property type="match status" value="1"/>
</dbReference>
<gene>
    <name evidence="2" type="ORF">SAMN05216582_105134</name>
</gene>
<dbReference type="Proteomes" id="UP000184263">
    <property type="component" value="Unassembled WGS sequence"/>
</dbReference>
<dbReference type="Gene3D" id="3.30.70.1320">
    <property type="entry name" value="Multidrug efflux transporter AcrB pore domain like"/>
    <property type="match status" value="1"/>
</dbReference>